<dbReference type="GO" id="GO:0005524">
    <property type="term" value="F:ATP binding"/>
    <property type="evidence" value="ECO:0007669"/>
    <property type="project" value="UniProtKB-KW"/>
</dbReference>
<keyword evidence="1" id="KW-0547">Nucleotide-binding</keyword>
<sequence length="240" mass="26513">MEMQKGGGKPSKASISTGNILFIVSGAFDKLGENVKRRLSLSRIGFGSSEEQAADARPDSEFLHKAETRDFIDYGFEPEFVGRLPVRVACDELSADDLAEILLTSEGNVLDQYRNDFAGYDVTFDMVDDAIRKVAEKAALEQTGARGLVTVLERTFRDYKFELPSTAIRSFDVDADTIEDPASTLKTLLDSNKTLLDATLLADVDRFAAEFAVRHGYTLKFRKPAKVALVKIATKENRSV</sequence>
<dbReference type="PANTHER" id="PTHR48102">
    <property type="entry name" value="ATP-DEPENDENT CLP PROTEASE ATP-BINDING SUBUNIT CLPX-LIKE, MITOCHONDRIAL-RELATED"/>
    <property type="match status" value="1"/>
</dbReference>
<dbReference type="SUPFAM" id="SSF52540">
    <property type="entry name" value="P-loop containing nucleoside triphosphate hydrolases"/>
    <property type="match status" value="1"/>
</dbReference>
<evidence type="ECO:0000313" key="4">
    <source>
        <dbReference type="EMBL" id="SVE32839.1"/>
    </source>
</evidence>
<dbReference type="GO" id="GO:0016887">
    <property type="term" value="F:ATP hydrolysis activity"/>
    <property type="evidence" value="ECO:0007669"/>
    <property type="project" value="TreeGrafter"/>
</dbReference>
<dbReference type="InterPro" id="IPR019489">
    <property type="entry name" value="Clp_ATPase_C"/>
</dbReference>
<dbReference type="AlphaFoldDB" id="A0A383CLB4"/>
<organism evidence="4">
    <name type="scientific">marine metagenome</name>
    <dbReference type="NCBI Taxonomy" id="408172"/>
    <lineage>
        <taxon>unclassified sequences</taxon>
        <taxon>metagenomes</taxon>
        <taxon>ecological metagenomes</taxon>
    </lineage>
</organism>
<evidence type="ECO:0000256" key="2">
    <source>
        <dbReference type="ARBA" id="ARBA00022840"/>
    </source>
</evidence>
<accession>A0A383CLB4</accession>
<dbReference type="Gene3D" id="1.10.8.60">
    <property type="match status" value="1"/>
</dbReference>
<gene>
    <name evidence="4" type="ORF">METZ01_LOCUS485693</name>
</gene>
<feature type="domain" description="Clp ATPase C-terminal" evidence="3">
    <location>
        <begin position="93"/>
        <end position="178"/>
    </location>
</feature>
<dbReference type="PANTHER" id="PTHR48102:SF7">
    <property type="entry name" value="ATP-DEPENDENT CLP PROTEASE ATP-BINDING SUBUNIT CLPX-LIKE, MITOCHONDRIAL"/>
    <property type="match status" value="1"/>
</dbReference>
<reference evidence="4" key="1">
    <citation type="submission" date="2018-05" db="EMBL/GenBank/DDBJ databases">
        <authorList>
            <person name="Lanie J.A."/>
            <person name="Ng W.-L."/>
            <person name="Kazmierczak K.M."/>
            <person name="Andrzejewski T.M."/>
            <person name="Davidsen T.M."/>
            <person name="Wayne K.J."/>
            <person name="Tettelin H."/>
            <person name="Glass J.I."/>
            <person name="Rusch D."/>
            <person name="Podicherti R."/>
            <person name="Tsui H.-C.T."/>
            <person name="Winkler M.E."/>
        </authorList>
    </citation>
    <scope>NUCLEOTIDE SEQUENCE</scope>
</reference>
<feature type="non-terminal residue" evidence="4">
    <location>
        <position position="240"/>
    </location>
</feature>
<protein>
    <recommendedName>
        <fullName evidence="3">Clp ATPase C-terminal domain-containing protein</fullName>
    </recommendedName>
</protein>
<evidence type="ECO:0000256" key="1">
    <source>
        <dbReference type="ARBA" id="ARBA00022741"/>
    </source>
</evidence>
<dbReference type="GO" id="GO:0051603">
    <property type="term" value="P:proteolysis involved in protein catabolic process"/>
    <property type="evidence" value="ECO:0007669"/>
    <property type="project" value="TreeGrafter"/>
</dbReference>
<keyword evidence="2" id="KW-0067">ATP-binding</keyword>
<name>A0A383CLB4_9ZZZZ</name>
<dbReference type="InterPro" id="IPR027417">
    <property type="entry name" value="P-loop_NTPase"/>
</dbReference>
<dbReference type="Gene3D" id="3.40.50.300">
    <property type="entry name" value="P-loop containing nucleotide triphosphate hydrolases"/>
    <property type="match status" value="1"/>
</dbReference>
<dbReference type="InterPro" id="IPR050052">
    <property type="entry name" value="ATP-dep_Clp_protease_ClpX"/>
</dbReference>
<evidence type="ECO:0000259" key="3">
    <source>
        <dbReference type="SMART" id="SM01086"/>
    </source>
</evidence>
<dbReference type="EMBL" id="UINC01209705">
    <property type="protein sequence ID" value="SVE32839.1"/>
    <property type="molecule type" value="Genomic_DNA"/>
</dbReference>
<dbReference type="SMART" id="SM01086">
    <property type="entry name" value="ClpB_D2-small"/>
    <property type="match status" value="1"/>
</dbReference>
<proteinExistence type="predicted"/>